<evidence type="ECO:0000259" key="2">
    <source>
        <dbReference type="PROSITE" id="PS50222"/>
    </source>
</evidence>
<evidence type="ECO:0000313" key="3">
    <source>
        <dbReference type="EMBL" id="KAF8668768.1"/>
    </source>
</evidence>
<keyword evidence="5" id="KW-1185">Reference proteome</keyword>
<dbReference type="PROSITE" id="PS50222">
    <property type="entry name" value="EF_HAND_2"/>
    <property type="match status" value="1"/>
</dbReference>
<gene>
    <name evidence="4" type="ORF">HU200_006916</name>
    <name evidence="3" type="ORF">HU200_051958</name>
</gene>
<dbReference type="OrthoDB" id="26525at2759"/>
<dbReference type="InterPro" id="IPR011992">
    <property type="entry name" value="EF-hand-dom_pair"/>
</dbReference>
<dbReference type="GO" id="GO:0005509">
    <property type="term" value="F:calcium ion binding"/>
    <property type="evidence" value="ECO:0007669"/>
    <property type="project" value="InterPro"/>
</dbReference>
<dbReference type="PROSITE" id="PS00018">
    <property type="entry name" value="EF_HAND_1"/>
    <property type="match status" value="2"/>
</dbReference>
<dbReference type="Proteomes" id="UP000636709">
    <property type="component" value="Unassembled WGS sequence"/>
</dbReference>
<reference evidence="3" key="1">
    <citation type="submission" date="2020-07" db="EMBL/GenBank/DDBJ databases">
        <title>Genome sequence and genetic diversity analysis of an under-domesticated orphan crop, white fonio (Digitaria exilis).</title>
        <authorList>
            <person name="Bennetzen J.L."/>
            <person name="Chen S."/>
            <person name="Ma X."/>
            <person name="Wang X."/>
            <person name="Yssel A.E.J."/>
            <person name="Chaluvadi S.R."/>
            <person name="Johnson M."/>
            <person name="Gangashetty P."/>
            <person name="Hamidou F."/>
            <person name="Sanogo M.D."/>
            <person name="Zwaenepoel A."/>
            <person name="Wallace J."/>
            <person name="Van De Peer Y."/>
            <person name="Van Deynze A."/>
        </authorList>
    </citation>
    <scope>NUCLEOTIDE SEQUENCE</scope>
    <source>
        <tissue evidence="3">Leaves</tissue>
    </source>
</reference>
<evidence type="ECO:0000256" key="1">
    <source>
        <dbReference type="ARBA" id="ARBA00022837"/>
    </source>
</evidence>
<dbReference type="Pfam" id="PF13405">
    <property type="entry name" value="EF-hand_6"/>
    <property type="match status" value="1"/>
</dbReference>
<dbReference type="InterPro" id="IPR002048">
    <property type="entry name" value="EF_hand_dom"/>
</dbReference>
<comment type="caution">
    <text evidence="3">The sequence shown here is derived from an EMBL/GenBank/DDBJ whole genome shotgun (WGS) entry which is preliminary data.</text>
</comment>
<accession>A0A835E913</accession>
<dbReference type="InterPro" id="IPR018247">
    <property type="entry name" value="EF_Hand_1_Ca_BS"/>
</dbReference>
<sequence length="173" mass="19433">MPIRMDERPRRVHLPVTAVYNNNGFKDHGHGSQDPAGMAMAAAVPPPPNWRSPGKEHRSEITVPEFRRWLKQFDTNHDGLISRKELREAIRHRGAWFAGLRALFAIQRADHNHNGFVDDSEIEGLIQFAERELGFRITTDAPPAGHVSGGRVMMSSPAAAPPPLYRSTTYMAY</sequence>
<feature type="domain" description="EF-hand" evidence="2">
    <location>
        <begin position="61"/>
        <end position="96"/>
    </location>
</feature>
<evidence type="ECO:0000313" key="5">
    <source>
        <dbReference type="Proteomes" id="UP000636709"/>
    </source>
</evidence>
<evidence type="ECO:0000313" key="4">
    <source>
        <dbReference type="EMBL" id="KAF8769111.1"/>
    </source>
</evidence>
<dbReference type="AlphaFoldDB" id="A0A835E913"/>
<proteinExistence type="predicted"/>
<dbReference type="SMART" id="SM00054">
    <property type="entry name" value="EFh"/>
    <property type="match status" value="1"/>
</dbReference>
<name>A0A835E913_9POAL</name>
<dbReference type="Gene3D" id="1.10.238.10">
    <property type="entry name" value="EF-hand"/>
    <property type="match status" value="1"/>
</dbReference>
<keyword evidence="1" id="KW-0106">Calcium</keyword>
<organism evidence="3 5">
    <name type="scientific">Digitaria exilis</name>
    <dbReference type="NCBI Taxonomy" id="1010633"/>
    <lineage>
        <taxon>Eukaryota</taxon>
        <taxon>Viridiplantae</taxon>
        <taxon>Streptophyta</taxon>
        <taxon>Embryophyta</taxon>
        <taxon>Tracheophyta</taxon>
        <taxon>Spermatophyta</taxon>
        <taxon>Magnoliopsida</taxon>
        <taxon>Liliopsida</taxon>
        <taxon>Poales</taxon>
        <taxon>Poaceae</taxon>
        <taxon>PACMAD clade</taxon>
        <taxon>Panicoideae</taxon>
        <taxon>Panicodae</taxon>
        <taxon>Paniceae</taxon>
        <taxon>Anthephorinae</taxon>
        <taxon>Digitaria</taxon>
    </lineage>
</organism>
<dbReference type="SUPFAM" id="SSF47473">
    <property type="entry name" value="EF-hand"/>
    <property type="match status" value="1"/>
</dbReference>
<dbReference type="EMBL" id="JACEFO010000455">
    <property type="protein sequence ID" value="KAF8769111.1"/>
    <property type="molecule type" value="Genomic_DNA"/>
</dbReference>
<dbReference type="EMBL" id="JACEFO010002273">
    <property type="protein sequence ID" value="KAF8668768.1"/>
    <property type="molecule type" value="Genomic_DNA"/>
</dbReference>
<protein>
    <recommendedName>
        <fullName evidence="2">EF-hand domain-containing protein</fullName>
    </recommendedName>
</protein>